<reference evidence="7" key="1">
    <citation type="submission" date="2022-10" db="EMBL/GenBank/DDBJ databases">
        <title>Tapping the CABI collections for fungal endophytes: first genome assemblies for Collariella, Neodidymelliopsis, Ascochyta clinopodiicola, Didymella pomorum, Didymosphaeria variabile, Neocosmospora piperis and Neocucurbitaria cava.</title>
        <authorList>
            <person name="Hill R."/>
        </authorList>
    </citation>
    <scope>NUCLEOTIDE SEQUENCE</scope>
    <source>
        <strain evidence="7">IMI 356814</strain>
    </source>
</reference>
<dbReference type="OrthoDB" id="2129491at2759"/>
<dbReference type="InterPro" id="IPR043936">
    <property type="entry name" value="HOOK_N"/>
</dbReference>
<dbReference type="GO" id="GO:0051959">
    <property type="term" value="F:dynein light intermediate chain binding"/>
    <property type="evidence" value="ECO:0007669"/>
    <property type="project" value="TreeGrafter"/>
</dbReference>
<dbReference type="SUPFAM" id="SSF116907">
    <property type="entry name" value="Hook domain"/>
    <property type="match status" value="1"/>
</dbReference>
<protein>
    <recommendedName>
        <fullName evidence="6">HOOK N-terminal domain-containing protein</fullName>
    </recommendedName>
</protein>
<dbReference type="Pfam" id="PF19047">
    <property type="entry name" value="HOOK_N"/>
    <property type="match status" value="1"/>
</dbReference>
<dbReference type="GO" id="GO:0031122">
    <property type="term" value="P:cytoplasmic microtubule organization"/>
    <property type="evidence" value="ECO:0007669"/>
    <property type="project" value="TreeGrafter"/>
</dbReference>
<dbReference type="PANTHER" id="PTHR18947">
    <property type="entry name" value="HOOK PROTEINS"/>
    <property type="match status" value="1"/>
</dbReference>
<dbReference type="InterPro" id="IPR036872">
    <property type="entry name" value="CH_dom_sf"/>
</dbReference>
<feature type="coiled-coil region" evidence="4">
    <location>
        <begin position="414"/>
        <end position="445"/>
    </location>
</feature>
<organism evidence="7 8">
    <name type="scientific">Neocucurbitaria cava</name>
    <dbReference type="NCBI Taxonomy" id="798079"/>
    <lineage>
        <taxon>Eukaryota</taxon>
        <taxon>Fungi</taxon>
        <taxon>Dikarya</taxon>
        <taxon>Ascomycota</taxon>
        <taxon>Pezizomycotina</taxon>
        <taxon>Dothideomycetes</taxon>
        <taxon>Pleosporomycetidae</taxon>
        <taxon>Pleosporales</taxon>
        <taxon>Pleosporineae</taxon>
        <taxon>Cucurbitariaceae</taxon>
        <taxon>Neocucurbitaria</taxon>
    </lineage>
</organism>
<evidence type="ECO:0000313" key="7">
    <source>
        <dbReference type="EMBL" id="KAJ4369748.1"/>
    </source>
</evidence>
<evidence type="ECO:0000259" key="6">
    <source>
        <dbReference type="Pfam" id="PF19047"/>
    </source>
</evidence>
<dbReference type="GO" id="GO:0005815">
    <property type="term" value="C:microtubule organizing center"/>
    <property type="evidence" value="ECO:0007669"/>
    <property type="project" value="TreeGrafter"/>
</dbReference>
<keyword evidence="2" id="KW-0963">Cytoplasm</keyword>
<feature type="coiled-coil region" evidence="4">
    <location>
        <begin position="216"/>
        <end position="389"/>
    </location>
</feature>
<dbReference type="Proteomes" id="UP001140560">
    <property type="component" value="Unassembled WGS sequence"/>
</dbReference>
<keyword evidence="8" id="KW-1185">Reference proteome</keyword>
<dbReference type="GO" id="GO:0005737">
    <property type="term" value="C:cytoplasm"/>
    <property type="evidence" value="ECO:0007669"/>
    <property type="project" value="UniProtKB-SubCell"/>
</dbReference>
<evidence type="ECO:0000313" key="8">
    <source>
        <dbReference type="Proteomes" id="UP001140560"/>
    </source>
</evidence>
<proteinExistence type="predicted"/>
<dbReference type="GO" id="GO:0030705">
    <property type="term" value="P:cytoskeleton-dependent intracellular transport"/>
    <property type="evidence" value="ECO:0007669"/>
    <property type="project" value="InterPro"/>
</dbReference>
<keyword evidence="3 4" id="KW-0175">Coiled coil</keyword>
<accession>A0A9W8Y6X4</accession>
<gene>
    <name evidence="7" type="ORF">N0V83_005511</name>
</gene>
<comment type="caution">
    <text evidence="7">The sequence shown here is derived from an EMBL/GenBank/DDBJ whole genome shotgun (WGS) entry which is preliminary data.</text>
</comment>
<dbReference type="AlphaFoldDB" id="A0A9W8Y6X4"/>
<feature type="region of interest" description="Disordered" evidence="5">
    <location>
        <begin position="718"/>
        <end position="752"/>
    </location>
</feature>
<feature type="domain" description="HOOK N-terminal" evidence="6">
    <location>
        <begin position="7"/>
        <end position="157"/>
    </location>
</feature>
<feature type="coiled-coil region" evidence="4">
    <location>
        <begin position="532"/>
        <end position="584"/>
    </location>
</feature>
<sequence length="883" mass="100030">MDDFKPELLKALLDWVNTFDLPGRVTAWTQLEDGQLLWQILADIDAEYFNESLPNFEESHRRQSDNWIPRWQNLKHIERTVSTYIREECEQLPVLTKRMIPDLKTGARDGSTMLVAKLTMGVLLASCFSPKSNQRMLQVMSQLGTKTAETIAEAIQEMQSLDARMQDLGVDSELTPEPNLSGYRTPTRAVSGAGPVAGRDNDLEQEAQLIVANKDRASLKAQIGKLKEDLQHSRDRISQLEEELGDARAYLDDRGVQAQRAQSDNVEQLRNDLARDRQYIDQLETDLANARDILESQKRRLERYQGEEGSKQDLRDQLQLVKAERDELNQRAKANENLKKKIESLTKETKQLETLREDYQNARERLVQLEAVEERCEALQKVYNENSQTLVNCEQAIFEEKGKRTRIEHENLLLMKQLEQTRELQYKAEDAKQELEDRIRDLEASNQGDGGGTLEDELIQDENAKSVEDSGSVKAATDARVSAEAIALQQKVDILNARLRSIETETLKQMQENLGLRSDLMAEKDEASQKPFLEQNEKLQTAETELEELHRRLREKDLQMAELRNELNKKSDLSEAEREQALQAEHERMLALQQKTNQRLRDLELANEEKASLLRAALLDRDNLPPELLELKRAETIRQMRERIDSVIKAPPEVQPKALDTTSAEIAETVLSSEAALDKAKKVSIRQISHDNHPPTSAFDAAVSSMRTRHQLDPSMSSATFISSPVKGHKGKDKSLSEMSTSTAATGQTTWGRVTKLLSSPSPPKRTQTSSQQQCSAEYFHASTSNECSDLQNQNSANATLREQLEQAKKDTADKGSSSSVELQQEVENLRRENQLITSAWYDMTSRLQSNTVILQRRSEAPKGWLGKQRVAVGGGASAMGRR</sequence>
<dbReference type="CDD" id="cd22211">
    <property type="entry name" value="HkD_SF"/>
    <property type="match status" value="1"/>
</dbReference>
<dbReference type="GO" id="GO:0008017">
    <property type="term" value="F:microtubule binding"/>
    <property type="evidence" value="ECO:0007669"/>
    <property type="project" value="TreeGrafter"/>
</dbReference>
<dbReference type="PANTHER" id="PTHR18947:SF28">
    <property type="entry name" value="GIRDIN, ISOFORM A"/>
    <property type="match status" value="1"/>
</dbReference>
<evidence type="ECO:0000256" key="3">
    <source>
        <dbReference type="ARBA" id="ARBA00023054"/>
    </source>
</evidence>
<evidence type="ECO:0000256" key="4">
    <source>
        <dbReference type="SAM" id="Coils"/>
    </source>
</evidence>
<evidence type="ECO:0000256" key="5">
    <source>
        <dbReference type="SAM" id="MobiDB-lite"/>
    </source>
</evidence>
<dbReference type="EMBL" id="JAPEUY010000009">
    <property type="protein sequence ID" value="KAJ4369748.1"/>
    <property type="molecule type" value="Genomic_DNA"/>
</dbReference>
<name>A0A9W8Y6X4_9PLEO</name>
<feature type="coiled-coil region" evidence="4">
    <location>
        <begin position="791"/>
        <end position="840"/>
    </location>
</feature>
<feature type="region of interest" description="Disordered" evidence="5">
    <location>
        <begin position="175"/>
        <end position="199"/>
    </location>
</feature>
<dbReference type="Gene3D" id="1.10.418.10">
    <property type="entry name" value="Calponin-like domain"/>
    <property type="match status" value="1"/>
</dbReference>
<comment type="subcellular location">
    <subcellularLocation>
        <location evidence="1">Cytoplasm</location>
    </subcellularLocation>
</comment>
<feature type="compositionally biased region" description="Polar residues" evidence="5">
    <location>
        <begin position="737"/>
        <end position="752"/>
    </location>
</feature>
<evidence type="ECO:0000256" key="2">
    <source>
        <dbReference type="ARBA" id="ARBA00022490"/>
    </source>
</evidence>
<evidence type="ECO:0000256" key="1">
    <source>
        <dbReference type="ARBA" id="ARBA00004496"/>
    </source>
</evidence>